<gene>
    <name evidence="1" type="ORF">ACHAWU_006327</name>
</gene>
<proteinExistence type="predicted"/>
<evidence type="ECO:0000313" key="1">
    <source>
        <dbReference type="EMBL" id="KAL3760329.1"/>
    </source>
</evidence>
<dbReference type="EMBL" id="JALLBG020000189">
    <property type="protein sequence ID" value="KAL3760329.1"/>
    <property type="molecule type" value="Genomic_DNA"/>
</dbReference>
<sequence length="1282" mass="140933">MTTAVAMARSLRIYLLGQPPEESAYNINQRKALDDLPSRATATMAAAHTITSEGIKEPQSASRTSRWDAILREGPTRHSLAAATTTTRQQRPHAMENRGKCYANHHRAVRERGVLRTENPVGSNNFNWRRRAANDRTNTGRSTEDDAVIEAMKHVRDSINSYLHDKRGSSDCEELRASIELMESSIFQVIDQPHYLNAFYSDNKSLPNNVSEAVKWEAGYSILQQVQLLSESSHSCWQFIHSLSFIALRCIRSVTNQRPEVISTVDACECLSILVGILGRDNFDINLGNMDEVLKCKSTLLACLAIVLSISTRNTGATQNRRDSKPSLPPWGAEKTVHMVLKVTALPYLDLLMKENDTSSENVFYCHGAMDCISILLRDPKWETTFDTIVPDSTAQLSKYASAILAPLIVDILPDGKEKQHINPLRSKTLIAICTFWNWSFEYVVERTRPSDDTTHRSMILLMSCQCMAAALNALSALRKSKSQNIQDVPHEIDVATVARQLQCLIQNEEFLSYRPKFLSLVALLCMVYPSASASQWHLFLENSPITKESALLSIMDKGIAALNSGHFTHACGIALPNALHATSVLLTAMPFSLWISGEAKSLARMSGGNFASRIRTALLQVMNCICNLMVVIKERVSDASASIPLIEIVMKLVSEAAGKLCTILPTNGENKVLLRSSLRIIQCAGDIYVHSVSATKLEPAENTLLSKAMSNFGSVIIESLGASSIAPETVSISTISAPASAWLTDVSSYDFIGMLLTDSRWSCPSSRERMEMLSAIAKGSPSTLVREPYNLASFCEVCTSQSALENGLNTRTQGLKLIESFIYGRKISSIDNAVSSAVDSVIRQTFIPLLLIALDDSSAAIRTSAVSSFGSLLRSDWLDSSTIHRTPLESILRLCSTKHENVASVRAASCKAVGDIVVTFAESTPHRGENGNDNTVSGVDNFVLSFAGMVCEAMQNALADNAAPVRSMALYAIGNTSLALKEHFEQDAVSIVPSMKDIFLPVCMCLDDRDDKVVANAVRTISHASYFVYSQESLIDSAAMATCKDLLAKLSAKVNFSLDDAVGGAPKGLSWKRRNGAKKQTRGSCTTLGVLLNYSILIQNVDVEILEVSLSCLFRCILSCHVDEKIVGAAITSLLGLPNSLWQRISCNCDSVGRGLATIFGYLERENSRTTRYIDIESLAISLLEGAKESDFCHLFLIREDSIPFSVEYFYQWLVEHDVKLSIYEEIAAAVSSDIISRILDVSVVQMFLSRAIRQQYQSGESPRKFMDIKDTSLDDEGDEL</sequence>
<protein>
    <submittedName>
        <fullName evidence="1">Uncharacterized protein</fullName>
    </submittedName>
</protein>
<dbReference type="InterPro" id="IPR011989">
    <property type="entry name" value="ARM-like"/>
</dbReference>
<comment type="caution">
    <text evidence="1">The sequence shown here is derived from an EMBL/GenBank/DDBJ whole genome shotgun (WGS) entry which is preliminary data.</text>
</comment>
<evidence type="ECO:0000313" key="2">
    <source>
        <dbReference type="Proteomes" id="UP001530293"/>
    </source>
</evidence>
<reference evidence="1 2" key="1">
    <citation type="submission" date="2024-10" db="EMBL/GenBank/DDBJ databases">
        <title>Updated reference genomes for cyclostephanoid diatoms.</title>
        <authorList>
            <person name="Roberts W.R."/>
            <person name="Alverson A.J."/>
        </authorList>
    </citation>
    <scope>NUCLEOTIDE SEQUENCE [LARGE SCALE GENOMIC DNA]</scope>
    <source>
        <strain evidence="1 2">AJA232-27</strain>
    </source>
</reference>
<dbReference type="Proteomes" id="UP001530293">
    <property type="component" value="Unassembled WGS sequence"/>
</dbReference>
<accession>A0ABD3M8J2</accession>
<organism evidence="1 2">
    <name type="scientific">Discostella pseudostelligera</name>
    <dbReference type="NCBI Taxonomy" id="259834"/>
    <lineage>
        <taxon>Eukaryota</taxon>
        <taxon>Sar</taxon>
        <taxon>Stramenopiles</taxon>
        <taxon>Ochrophyta</taxon>
        <taxon>Bacillariophyta</taxon>
        <taxon>Coscinodiscophyceae</taxon>
        <taxon>Thalassiosirophycidae</taxon>
        <taxon>Stephanodiscales</taxon>
        <taxon>Stephanodiscaceae</taxon>
        <taxon>Discostella</taxon>
    </lineage>
</organism>
<keyword evidence="2" id="KW-1185">Reference proteome</keyword>
<dbReference type="SUPFAM" id="SSF48371">
    <property type="entry name" value="ARM repeat"/>
    <property type="match status" value="1"/>
</dbReference>
<name>A0ABD3M8J2_9STRA</name>
<dbReference type="Gene3D" id="1.25.10.10">
    <property type="entry name" value="Leucine-rich Repeat Variant"/>
    <property type="match status" value="1"/>
</dbReference>
<dbReference type="InterPro" id="IPR016024">
    <property type="entry name" value="ARM-type_fold"/>
</dbReference>